<dbReference type="OrthoDB" id="9808889at2"/>
<dbReference type="CDD" id="cd18787">
    <property type="entry name" value="SF2_C_DEAD"/>
    <property type="match status" value="1"/>
</dbReference>
<dbReference type="CDD" id="cd00268">
    <property type="entry name" value="DEADc"/>
    <property type="match status" value="1"/>
</dbReference>
<dbReference type="Proteomes" id="UP000244906">
    <property type="component" value="Unassembled WGS sequence"/>
</dbReference>
<evidence type="ECO:0000259" key="10">
    <source>
        <dbReference type="PROSITE" id="PS51194"/>
    </source>
</evidence>
<evidence type="ECO:0000256" key="8">
    <source>
        <dbReference type="SAM" id="MobiDB-lite"/>
    </source>
</evidence>
<evidence type="ECO:0000256" key="3">
    <source>
        <dbReference type="ARBA" id="ARBA00022806"/>
    </source>
</evidence>
<dbReference type="InterPro" id="IPR000629">
    <property type="entry name" value="RNA-helicase_DEAD-box_CS"/>
</dbReference>
<keyword evidence="1 7" id="KW-0547">Nucleotide-binding</keyword>
<keyword evidence="2 7" id="KW-0378">Hydrolase</keyword>
<evidence type="ECO:0000313" key="13">
    <source>
        <dbReference type="Proteomes" id="UP000244906"/>
    </source>
</evidence>
<dbReference type="FunFam" id="3.40.50.300:FF:000468">
    <property type="entry name" value="ATP-dependent RNA helicase RhlE"/>
    <property type="match status" value="1"/>
</dbReference>
<dbReference type="InterPro" id="IPR027417">
    <property type="entry name" value="P-loop_NTPase"/>
</dbReference>
<feature type="domain" description="Helicase C-terminal" evidence="10">
    <location>
        <begin position="240"/>
        <end position="402"/>
    </location>
</feature>
<gene>
    <name evidence="12" type="ORF">DC094_04365</name>
</gene>
<dbReference type="PROSITE" id="PS00039">
    <property type="entry name" value="DEAD_ATP_HELICASE"/>
    <property type="match status" value="1"/>
</dbReference>
<organism evidence="12 13">
    <name type="scientific">Pelagibaculum spongiae</name>
    <dbReference type="NCBI Taxonomy" id="2080658"/>
    <lineage>
        <taxon>Bacteria</taxon>
        <taxon>Pseudomonadati</taxon>
        <taxon>Pseudomonadota</taxon>
        <taxon>Gammaproteobacteria</taxon>
        <taxon>Oceanospirillales</taxon>
        <taxon>Pelagibaculum</taxon>
    </lineage>
</organism>
<evidence type="ECO:0000256" key="7">
    <source>
        <dbReference type="RuleBase" id="RU000492"/>
    </source>
</evidence>
<protein>
    <submittedName>
        <fullName evidence="12">DEAD/DEAH box helicase</fullName>
    </submittedName>
</protein>
<dbReference type="RefSeq" id="WP_116685839.1">
    <property type="nucleotide sequence ID" value="NZ_CAWNYD010000001.1"/>
</dbReference>
<feature type="region of interest" description="Disordered" evidence="8">
    <location>
        <begin position="404"/>
        <end position="437"/>
    </location>
</feature>
<dbReference type="SMART" id="SM00487">
    <property type="entry name" value="DEXDc"/>
    <property type="match status" value="1"/>
</dbReference>
<dbReference type="PROSITE" id="PS51194">
    <property type="entry name" value="HELICASE_CTER"/>
    <property type="match status" value="1"/>
</dbReference>
<dbReference type="GO" id="GO:0003676">
    <property type="term" value="F:nucleic acid binding"/>
    <property type="evidence" value="ECO:0007669"/>
    <property type="project" value="InterPro"/>
</dbReference>
<dbReference type="Pfam" id="PF00271">
    <property type="entry name" value="Helicase_C"/>
    <property type="match status" value="1"/>
</dbReference>
<name>A0A2V1H183_9GAMM</name>
<sequence>MSFQSLALDASLLKALAELNYLEPTPVQQQAIPEVLAGYDLMAGAQTGTGKTAAFALPILQGLLTRRDALAVEVSAGFEVEAESDDFYPAQKPTPQIKALVLTPTRELAQQVHASFVKYGEHTGLNCQLAYGGVSLTPQLKALKDGADVLVATPGRLLDLVFKKAINIRHLSYFVLDEADRMLDMGFNDEIQKIIRQLPKLRQTMLFSASFNDSVFKLAKSFMNQPKRIAVDASHSAAVTVEQKVYLVDPERKRELVSHLIGSKNWRQVLVFSRTKQGADELAKEMCKDGLKTVAIHGDKSQGARERGLAQFKAGEVRVLVATDVAARGLDIAQLNVVINFDLPYIADDYVHRIGRTGRAGQLGLAITLMSMGEEYLLEEIEVLMGDRLPQQWLKGYEPDLTREIPANRKNSRSAEKQRAKKRAFSKVTSKGRGGKR</sequence>
<dbReference type="Gene3D" id="3.40.50.300">
    <property type="entry name" value="P-loop containing nucleotide triphosphate hydrolases"/>
    <property type="match status" value="2"/>
</dbReference>
<feature type="short sequence motif" description="Q motif" evidence="6">
    <location>
        <begin position="1"/>
        <end position="29"/>
    </location>
</feature>
<keyword evidence="13" id="KW-1185">Reference proteome</keyword>
<dbReference type="InterPro" id="IPR050079">
    <property type="entry name" value="DEAD_box_RNA_helicase"/>
</dbReference>
<dbReference type="PANTHER" id="PTHR47959">
    <property type="entry name" value="ATP-DEPENDENT RNA HELICASE RHLE-RELATED"/>
    <property type="match status" value="1"/>
</dbReference>
<dbReference type="InterPro" id="IPR001650">
    <property type="entry name" value="Helicase_C-like"/>
</dbReference>
<dbReference type="InterPro" id="IPR014001">
    <property type="entry name" value="Helicase_ATP-bd"/>
</dbReference>
<dbReference type="Pfam" id="PF00270">
    <property type="entry name" value="DEAD"/>
    <property type="match status" value="1"/>
</dbReference>
<feature type="domain" description="Helicase ATP-binding" evidence="9">
    <location>
        <begin position="32"/>
        <end position="229"/>
    </location>
</feature>
<evidence type="ECO:0000259" key="9">
    <source>
        <dbReference type="PROSITE" id="PS51192"/>
    </source>
</evidence>
<dbReference type="PROSITE" id="PS51195">
    <property type="entry name" value="Q_MOTIF"/>
    <property type="match status" value="1"/>
</dbReference>
<reference evidence="12 13" key="1">
    <citation type="submission" date="2018-04" db="EMBL/GenBank/DDBJ databases">
        <title>Thalassorhabdus spongiae gen. nov., sp. nov., isolated from a marine sponge in South-West Iceland.</title>
        <authorList>
            <person name="Knobloch S."/>
            <person name="Daussin A."/>
            <person name="Johannsson R."/>
            <person name="Marteinsson V.T."/>
        </authorList>
    </citation>
    <scope>NUCLEOTIDE SEQUENCE [LARGE SCALE GENOMIC DNA]</scope>
    <source>
        <strain evidence="12 13">Hp12</strain>
    </source>
</reference>
<evidence type="ECO:0000313" key="12">
    <source>
        <dbReference type="EMBL" id="PVZ72253.1"/>
    </source>
</evidence>
<feature type="domain" description="DEAD-box RNA helicase Q" evidence="11">
    <location>
        <begin position="1"/>
        <end position="29"/>
    </location>
</feature>
<dbReference type="SUPFAM" id="SSF52540">
    <property type="entry name" value="P-loop containing nucleoside triphosphate hydrolases"/>
    <property type="match status" value="1"/>
</dbReference>
<proteinExistence type="inferred from homology"/>
<dbReference type="PANTHER" id="PTHR47959:SF7">
    <property type="entry name" value="ATP-DEPENDENT RNA HELICASE DEAD BOX FAMILY"/>
    <property type="match status" value="1"/>
</dbReference>
<dbReference type="GO" id="GO:0005524">
    <property type="term" value="F:ATP binding"/>
    <property type="evidence" value="ECO:0007669"/>
    <property type="project" value="UniProtKB-KW"/>
</dbReference>
<accession>A0A2V1H183</accession>
<dbReference type="EMBL" id="QDDL01000001">
    <property type="protein sequence ID" value="PVZ72253.1"/>
    <property type="molecule type" value="Genomic_DNA"/>
</dbReference>
<evidence type="ECO:0000256" key="4">
    <source>
        <dbReference type="ARBA" id="ARBA00022840"/>
    </source>
</evidence>
<dbReference type="PROSITE" id="PS51192">
    <property type="entry name" value="HELICASE_ATP_BIND_1"/>
    <property type="match status" value="1"/>
</dbReference>
<dbReference type="GO" id="GO:0003724">
    <property type="term" value="F:RNA helicase activity"/>
    <property type="evidence" value="ECO:0007669"/>
    <property type="project" value="InterPro"/>
</dbReference>
<evidence type="ECO:0000256" key="5">
    <source>
        <dbReference type="ARBA" id="ARBA00038437"/>
    </source>
</evidence>
<dbReference type="SMART" id="SM00490">
    <property type="entry name" value="HELICc"/>
    <property type="match status" value="1"/>
</dbReference>
<dbReference type="AlphaFoldDB" id="A0A2V1H183"/>
<evidence type="ECO:0000259" key="11">
    <source>
        <dbReference type="PROSITE" id="PS51195"/>
    </source>
</evidence>
<comment type="similarity">
    <text evidence="5 7">Belongs to the DEAD box helicase family.</text>
</comment>
<evidence type="ECO:0000256" key="6">
    <source>
        <dbReference type="PROSITE-ProRule" id="PRU00552"/>
    </source>
</evidence>
<dbReference type="InterPro" id="IPR044742">
    <property type="entry name" value="DEAD/DEAH_RhlB"/>
</dbReference>
<feature type="compositionally biased region" description="Basic and acidic residues" evidence="8">
    <location>
        <begin position="404"/>
        <end position="418"/>
    </location>
</feature>
<evidence type="ECO:0000256" key="1">
    <source>
        <dbReference type="ARBA" id="ARBA00022741"/>
    </source>
</evidence>
<keyword evidence="4 7" id="KW-0067">ATP-binding</keyword>
<evidence type="ECO:0000256" key="2">
    <source>
        <dbReference type="ARBA" id="ARBA00022801"/>
    </source>
</evidence>
<dbReference type="GO" id="GO:0005829">
    <property type="term" value="C:cytosol"/>
    <property type="evidence" value="ECO:0007669"/>
    <property type="project" value="TreeGrafter"/>
</dbReference>
<comment type="caution">
    <text evidence="12">The sequence shown here is derived from an EMBL/GenBank/DDBJ whole genome shotgun (WGS) entry which is preliminary data.</text>
</comment>
<dbReference type="InterPro" id="IPR011545">
    <property type="entry name" value="DEAD/DEAH_box_helicase_dom"/>
</dbReference>
<keyword evidence="3 7" id="KW-0347">Helicase</keyword>
<dbReference type="GO" id="GO:0016787">
    <property type="term" value="F:hydrolase activity"/>
    <property type="evidence" value="ECO:0007669"/>
    <property type="project" value="UniProtKB-KW"/>
</dbReference>
<dbReference type="InterPro" id="IPR014014">
    <property type="entry name" value="RNA_helicase_DEAD_Q_motif"/>
</dbReference>